<organism evidence="4 5">
    <name type="scientific">Thermofilum pendens (strain DSM 2475 / Hrk 5)</name>
    <dbReference type="NCBI Taxonomy" id="368408"/>
    <lineage>
        <taxon>Archaea</taxon>
        <taxon>Thermoproteota</taxon>
        <taxon>Thermoprotei</taxon>
        <taxon>Thermofilales</taxon>
        <taxon>Thermofilaceae</taxon>
        <taxon>Thermofilum</taxon>
    </lineage>
</organism>
<dbReference type="OrthoDB" id="27533at2157"/>
<sequence>MAVSSLRIIQEKVNKLVGRRELLVEIHHQGSGTPSRRDVAEALRNMLGTGGSAIVVRKLVTRYGQGVSEALIHIYDSDVKMKMFEPKHILRRNGLIQEQEAKKQEG</sequence>
<evidence type="ECO:0000256" key="1">
    <source>
        <dbReference type="ARBA" id="ARBA00022980"/>
    </source>
</evidence>
<name>A1RXC7_THEPD</name>
<dbReference type="SUPFAM" id="SSF54189">
    <property type="entry name" value="Ribosomal proteins S24e, L23 and L15e"/>
    <property type="match status" value="1"/>
</dbReference>
<dbReference type="RefSeq" id="WP_011752122.1">
    <property type="nucleotide sequence ID" value="NC_008698.1"/>
</dbReference>
<proteinExistence type="inferred from homology"/>
<dbReference type="GO" id="GO:0006412">
    <property type="term" value="P:translation"/>
    <property type="evidence" value="ECO:0007669"/>
    <property type="project" value="UniProtKB-UniRule"/>
</dbReference>
<accession>A1RXC7</accession>
<dbReference type="KEGG" id="tpe:Tpen_0448"/>
<keyword evidence="5" id="KW-1185">Reference proteome</keyword>
<reference evidence="5" key="1">
    <citation type="journal article" date="2008" name="J. Bacteriol.">
        <title>Genome sequence of Thermofilum pendens reveals an exceptional loss of biosynthetic pathways without genome reduction.</title>
        <authorList>
            <person name="Anderson I."/>
            <person name="Rodriguez J."/>
            <person name="Susanti D."/>
            <person name="Porat I."/>
            <person name="Reich C."/>
            <person name="Ulrich L.E."/>
            <person name="Elkins J.G."/>
            <person name="Mavromatis K."/>
            <person name="Lykidis A."/>
            <person name="Kim E."/>
            <person name="Thompson L.S."/>
            <person name="Nolan M."/>
            <person name="Land M."/>
            <person name="Copeland A."/>
            <person name="Lapidus A."/>
            <person name="Lucas S."/>
            <person name="Detter C."/>
            <person name="Zhulin I.B."/>
            <person name="Olsen G.J."/>
            <person name="Whitman W."/>
            <person name="Mukhopadhyay B."/>
            <person name="Bristow J."/>
            <person name="Kyrpides N."/>
        </authorList>
    </citation>
    <scope>NUCLEOTIDE SEQUENCE [LARGE SCALE GENOMIC DNA]</scope>
    <source>
        <strain evidence="5">DSM 2475 / Hrk 5</strain>
    </source>
</reference>
<dbReference type="Proteomes" id="UP000000641">
    <property type="component" value="Chromosome"/>
</dbReference>
<dbReference type="PANTHER" id="PTHR10496">
    <property type="entry name" value="40S RIBOSOMAL PROTEIN S24"/>
    <property type="match status" value="1"/>
</dbReference>
<dbReference type="GeneID" id="4601871"/>
<dbReference type="HOGENOM" id="CLU_107248_3_2_2"/>
<evidence type="ECO:0000313" key="4">
    <source>
        <dbReference type="EMBL" id="ABL77857.1"/>
    </source>
</evidence>
<dbReference type="InterPro" id="IPR053709">
    <property type="entry name" value="eRP_eS24_sf"/>
</dbReference>
<dbReference type="AlphaFoldDB" id="A1RXC7"/>
<dbReference type="GO" id="GO:0005840">
    <property type="term" value="C:ribosome"/>
    <property type="evidence" value="ECO:0007669"/>
    <property type="project" value="UniProtKB-KW"/>
</dbReference>
<comment type="similarity">
    <text evidence="3">Belongs to the eukaryotic ribosomal protein eS24 family.</text>
</comment>
<dbReference type="Gene3D" id="3.30.70.3370">
    <property type="match status" value="1"/>
</dbReference>
<evidence type="ECO:0000256" key="2">
    <source>
        <dbReference type="ARBA" id="ARBA00023274"/>
    </source>
</evidence>
<dbReference type="InterPro" id="IPR012678">
    <property type="entry name" value="Ribosomal_uL23/eL15/eS24_sf"/>
</dbReference>
<keyword evidence="2 3" id="KW-0687">Ribonucleoprotein</keyword>
<dbReference type="EMBL" id="CP000505">
    <property type="protein sequence ID" value="ABL77857.1"/>
    <property type="molecule type" value="Genomic_DNA"/>
</dbReference>
<dbReference type="STRING" id="368408.Tpen_0448"/>
<dbReference type="HAMAP" id="MF_00545">
    <property type="entry name" value="Ribosomal_eS24"/>
    <property type="match status" value="1"/>
</dbReference>
<dbReference type="EnsemblBacteria" id="ABL77857">
    <property type="protein sequence ID" value="ABL77857"/>
    <property type="gene ID" value="Tpen_0448"/>
</dbReference>
<dbReference type="InterPro" id="IPR001976">
    <property type="entry name" value="Ribosomal_eS24"/>
</dbReference>
<evidence type="ECO:0000313" key="5">
    <source>
        <dbReference type="Proteomes" id="UP000000641"/>
    </source>
</evidence>
<evidence type="ECO:0000256" key="3">
    <source>
        <dbReference type="HAMAP-Rule" id="MF_00545"/>
    </source>
</evidence>
<keyword evidence="1 3" id="KW-0689">Ribosomal protein</keyword>
<dbReference type="GO" id="GO:0003735">
    <property type="term" value="F:structural constituent of ribosome"/>
    <property type="evidence" value="ECO:0007669"/>
    <property type="project" value="InterPro"/>
</dbReference>
<dbReference type="GO" id="GO:1990904">
    <property type="term" value="C:ribonucleoprotein complex"/>
    <property type="evidence" value="ECO:0007669"/>
    <property type="project" value="UniProtKB-KW"/>
</dbReference>
<protein>
    <recommendedName>
        <fullName evidence="3">Small ribosomal subunit protein eS24</fullName>
    </recommendedName>
</protein>
<gene>
    <name evidence="3" type="primary">rps24e</name>
    <name evidence="4" type="ordered locus">Tpen_0448</name>
</gene>
<dbReference type="Pfam" id="PF01282">
    <property type="entry name" value="Ribosomal_S24e"/>
    <property type="match status" value="1"/>
</dbReference>
<dbReference type="eggNOG" id="arCOG04182">
    <property type="taxonomic scope" value="Archaea"/>
</dbReference>